<dbReference type="NCBIfam" id="NF009977">
    <property type="entry name" value="PRK13442.1"/>
    <property type="match status" value="1"/>
</dbReference>
<dbReference type="GO" id="GO:0005886">
    <property type="term" value="C:plasma membrane"/>
    <property type="evidence" value="ECO:0007669"/>
    <property type="project" value="UniProtKB-SubCell"/>
</dbReference>
<comment type="caution">
    <text evidence="8">The sequence shown here is derived from an EMBL/GenBank/DDBJ whole genome shotgun (WGS) entry which is preliminary data.</text>
</comment>
<keyword evidence="4" id="KW-0406">Ion transport</keyword>
<evidence type="ECO:0000256" key="2">
    <source>
        <dbReference type="ARBA" id="ARBA00005712"/>
    </source>
</evidence>
<dbReference type="SUPFAM" id="SSF51344">
    <property type="entry name" value="Epsilon subunit of F1F0-ATP synthase N-terminal domain"/>
    <property type="match status" value="1"/>
</dbReference>
<evidence type="ECO:0000256" key="3">
    <source>
        <dbReference type="ARBA" id="ARBA00022448"/>
    </source>
</evidence>
<evidence type="ECO:0000256" key="4">
    <source>
        <dbReference type="ARBA" id="ARBA00023065"/>
    </source>
</evidence>
<dbReference type="Gene3D" id="2.60.15.10">
    <property type="entry name" value="F0F1 ATP synthase delta/epsilon subunit, N-terminal"/>
    <property type="match status" value="1"/>
</dbReference>
<organism evidence="8 9">
    <name type="scientific">Aeriscardovia aeriphila</name>
    <dbReference type="NCBI Taxonomy" id="218139"/>
    <lineage>
        <taxon>Bacteria</taxon>
        <taxon>Bacillati</taxon>
        <taxon>Actinomycetota</taxon>
        <taxon>Actinomycetes</taxon>
        <taxon>Bifidobacteriales</taxon>
        <taxon>Bifidobacteriaceae</taxon>
        <taxon>Aeriscardovia</taxon>
    </lineage>
</organism>
<dbReference type="Pfam" id="PF02823">
    <property type="entry name" value="ATP-synt_DE_N"/>
    <property type="match status" value="1"/>
</dbReference>
<reference evidence="8 9" key="1">
    <citation type="journal article" date="2017" name="BMC Genomics">
        <title>Comparative genomic and phylogenomic analyses of the Bifidobacteriaceae family.</title>
        <authorList>
            <person name="Lugli G.A."/>
            <person name="Milani C."/>
            <person name="Turroni F."/>
            <person name="Duranti S."/>
            <person name="Mancabelli L."/>
            <person name="Mangifesta M."/>
            <person name="Ferrario C."/>
            <person name="Modesto M."/>
            <person name="Mattarelli P."/>
            <person name="Jiri K."/>
            <person name="van Sinderen D."/>
            <person name="Ventura M."/>
        </authorList>
    </citation>
    <scope>NUCLEOTIDE SEQUENCE [LARGE SCALE GENOMIC DNA]</scope>
    <source>
        <strain evidence="8 9">LMG 21773</strain>
    </source>
</reference>
<dbReference type="CDD" id="cd12152">
    <property type="entry name" value="F1-ATPase_delta"/>
    <property type="match status" value="1"/>
</dbReference>
<dbReference type="GO" id="GO:0045259">
    <property type="term" value="C:proton-transporting ATP synthase complex"/>
    <property type="evidence" value="ECO:0007669"/>
    <property type="project" value="UniProtKB-KW"/>
</dbReference>
<evidence type="ECO:0000256" key="1">
    <source>
        <dbReference type="ARBA" id="ARBA00004202"/>
    </source>
</evidence>
<dbReference type="InterPro" id="IPR036771">
    <property type="entry name" value="ATPsynth_dsu/esu_N"/>
</dbReference>
<dbReference type="InterPro" id="IPR001469">
    <property type="entry name" value="ATP_synth_F1_dsu/esu"/>
</dbReference>
<dbReference type="GO" id="GO:0046933">
    <property type="term" value="F:proton-transporting ATP synthase activity, rotational mechanism"/>
    <property type="evidence" value="ECO:0007669"/>
    <property type="project" value="InterPro"/>
</dbReference>
<comment type="subcellular location">
    <subcellularLocation>
        <location evidence="1">Cell membrane</location>
        <topology evidence="1">Peripheral membrane protein</topology>
    </subcellularLocation>
</comment>
<gene>
    <name evidence="8" type="ORF">AEAE_0029</name>
</gene>
<protein>
    <submittedName>
        <fullName evidence="8">F0F1 ATP synthase subunit epsilon</fullName>
    </submittedName>
</protein>
<evidence type="ECO:0000256" key="6">
    <source>
        <dbReference type="ARBA" id="ARBA00023196"/>
    </source>
</evidence>
<evidence type="ECO:0000313" key="8">
    <source>
        <dbReference type="EMBL" id="OZG56720.1"/>
    </source>
</evidence>
<keyword evidence="6" id="KW-0139">CF(1)</keyword>
<accession>A0A261FC40</accession>
<sequence length="108" mass="11591">MMTDDSVKASRKQFDLNLVASDHPVFTSPAKFVVIPDVAGSMGFLPGHEPVLTILGKGRVRIVDAEGNRHFFDVDGGFASFDENKLTVAVPHCSEELHAAHTSAGEQA</sequence>
<dbReference type="Proteomes" id="UP000228976">
    <property type="component" value="Unassembled WGS sequence"/>
</dbReference>
<keyword evidence="3" id="KW-0813">Transport</keyword>
<name>A0A261FC40_9BIFI</name>
<keyword evidence="9" id="KW-1185">Reference proteome</keyword>
<keyword evidence="6" id="KW-0066">ATP synthesis</keyword>
<keyword evidence="5" id="KW-0472">Membrane</keyword>
<evidence type="ECO:0000313" key="9">
    <source>
        <dbReference type="Proteomes" id="UP000228976"/>
    </source>
</evidence>
<dbReference type="EMBL" id="MWWU01000001">
    <property type="protein sequence ID" value="OZG56720.1"/>
    <property type="molecule type" value="Genomic_DNA"/>
</dbReference>
<feature type="domain" description="ATP synthase F1 complex delta/epsilon subunit N-terminal" evidence="7">
    <location>
        <begin position="14"/>
        <end position="90"/>
    </location>
</feature>
<dbReference type="InterPro" id="IPR020546">
    <property type="entry name" value="ATP_synth_F1_dsu/esu_N"/>
</dbReference>
<evidence type="ECO:0000256" key="5">
    <source>
        <dbReference type="ARBA" id="ARBA00023136"/>
    </source>
</evidence>
<comment type="similarity">
    <text evidence="2">Belongs to the ATPase epsilon chain family.</text>
</comment>
<evidence type="ECO:0000259" key="7">
    <source>
        <dbReference type="Pfam" id="PF02823"/>
    </source>
</evidence>
<dbReference type="AlphaFoldDB" id="A0A261FC40"/>
<proteinExistence type="inferred from homology"/>